<dbReference type="Gene3D" id="3.60.15.10">
    <property type="entry name" value="Ribonuclease Z/Hydroxyacylglutathione hydrolase-like"/>
    <property type="match status" value="1"/>
</dbReference>
<keyword evidence="2" id="KW-0378">Hydrolase</keyword>
<dbReference type="SUPFAM" id="SSF56281">
    <property type="entry name" value="Metallo-hydrolase/oxidoreductase"/>
    <property type="match status" value="1"/>
</dbReference>
<dbReference type="InterPro" id="IPR036866">
    <property type="entry name" value="RibonucZ/Hydroxyglut_hydro"/>
</dbReference>
<proteinExistence type="predicted"/>
<dbReference type="Proteomes" id="UP000189739">
    <property type="component" value="Unassembled WGS sequence"/>
</dbReference>
<dbReference type="PANTHER" id="PTHR47619:SF1">
    <property type="entry name" value="EXODEOXYRIBONUCLEASE WALJ"/>
    <property type="match status" value="1"/>
</dbReference>
<dbReference type="GO" id="GO:0016787">
    <property type="term" value="F:hydrolase activity"/>
    <property type="evidence" value="ECO:0007669"/>
    <property type="project" value="UniProtKB-KW"/>
</dbReference>
<dbReference type="OrthoDB" id="9781189at2"/>
<evidence type="ECO:0000313" key="3">
    <source>
        <dbReference type="Proteomes" id="UP000189739"/>
    </source>
</evidence>
<dbReference type="InterPro" id="IPR001279">
    <property type="entry name" value="Metallo-B-lactamas"/>
</dbReference>
<organism evidence="2 3">
    <name type="scientific">Mucilaginibacter pedocola</name>
    <dbReference type="NCBI Taxonomy" id="1792845"/>
    <lineage>
        <taxon>Bacteria</taxon>
        <taxon>Pseudomonadati</taxon>
        <taxon>Bacteroidota</taxon>
        <taxon>Sphingobacteriia</taxon>
        <taxon>Sphingobacteriales</taxon>
        <taxon>Sphingobacteriaceae</taxon>
        <taxon>Mucilaginibacter</taxon>
    </lineage>
</organism>
<dbReference type="RefSeq" id="WP_078348078.1">
    <property type="nucleotide sequence ID" value="NZ_MBTF01000011.1"/>
</dbReference>
<reference evidence="2 3" key="1">
    <citation type="submission" date="2016-07" db="EMBL/GenBank/DDBJ databases">
        <title>Genomic analysis of zinc-resistant bacterium Mucilaginibacter pedocola TBZ30.</title>
        <authorList>
            <person name="Huang J."/>
            <person name="Tang J."/>
        </authorList>
    </citation>
    <scope>NUCLEOTIDE SEQUENCE [LARGE SCALE GENOMIC DNA]</scope>
    <source>
        <strain evidence="2 3">TBZ30</strain>
    </source>
</reference>
<dbReference type="AlphaFoldDB" id="A0A1S9PG54"/>
<dbReference type="SMART" id="SM00849">
    <property type="entry name" value="Lactamase_B"/>
    <property type="match status" value="1"/>
</dbReference>
<dbReference type="EMBL" id="MBTF01000011">
    <property type="protein sequence ID" value="OOQ59932.1"/>
    <property type="molecule type" value="Genomic_DNA"/>
</dbReference>
<dbReference type="PANTHER" id="PTHR47619">
    <property type="entry name" value="METALLO-HYDROLASE YYCJ-RELATED"/>
    <property type="match status" value="1"/>
</dbReference>
<accession>A0A1S9PG54</accession>
<protein>
    <submittedName>
        <fullName evidence="2">MBL fold metallo-hydrolase</fullName>
    </submittedName>
</protein>
<evidence type="ECO:0000313" key="2">
    <source>
        <dbReference type="EMBL" id="OOQ59932.1"/>
    </source>
</evidence>
<comment type="caution">
    <text evidence="2">The sequence shown here is derived from an EMBL/GenBank/DDBJ whole genome shotgun (WGS) entry which is preliminary data.</text>
</comment>
<feature type="domain" description="Metallo-beta-lactamase" evidence="1">
    <location>
        <begin position="13"/>
        <end position="189"/>
    </location>
</feature>
<keyword evidence="3" id="KW-1185">Reference proteome</keyword>
<dbReference type="InterPro" id="IPR052533">
    <property type="entry name" value="WalJ/YycJ-like"/>
</dbReference>
<gene>
    <name evidence="2" type="ORF">BC343_27650</name>
</gene>
<sequence>MPVYIASLNSGSNGNCYYVGNEHEAVLIDAGISCRETEKRMLRLGLSMQKVKAIFISHEHSDHIRGLCVLAKKYHLPVYATSRTAHFCGDIPNGLFRELFGYTAITIGSLVVNAFPKHHDAVEPHSFMITDGDIRIGVFTDIGAPCEHLINHFAQCHAAFLEANYDEGMLEAGRYPYHLKRRIRGGKGHLSNRQALQMFIDHKPHYMSHLLLAHLSKDNNDPELALQMFVPHAGNIHVSVASRYNESEVYCIDPAGAVAASGVSLNQITGQFQFALS</sequence>
<evidence type="ECO:0000259" key="1">
    <source>
        <dbReference type="SMART" id="SM00849"/>
    </source>
</evidence>
<dbReference type="Pfam" id="PF12706">
    <property type="entry name" value="Lactamase_B_2"/>
    <property type="match status" value="1"/>
</dbReference>
<name>A0A1S9PG54_9SPHI</name>
<dbReference type="STRING" id="1792845.BC343_27650"/>